<feature type="compositionally biased region" description="Basic and acidic residues" evidence="12">
    <location>
        <begin position="1025"/>
        <end position="1035"/>
    </location>
</feature>
<dbReference type="SUPFAM" id="SSF81321">
    <property type="entry name" value="Family A G protein-coupled receptor-like"/>
    <property type="match status" value="2"/>
</dbReference>
<feature type="domain" description="G-protein coupled receptors family 1 profile" evidence="14">
    <location>
        <begin position="157"/>
        <end position="522"/>
    </location>
</feature>
<dbReference type="Gene3D" id="1.20.1070.10">
    <property type="entry name" value="Rhodopsin 7-helix transmembrane proteins"/>
    <property type="match status" value="3"/>
</dbReference>
<feature type="compositionally biased region" description="Low complexity" evidence="12">
    <location>
        <begin position="971"/>
        <end position="986"/>
    </location>
</feature>
<evidence type="ECO:0000313" key="15">
    <source>
        <dbReference type="EMBL" id="KAK4879009.1"/>
    </source>
</evidence>
<evidence type="ECO:0000256" key="8">
    <source>
        <dbReference type="ARBA" id="ARBA00023157"/>
    </source>
</evidence>
<evidence type="ECO:0000256" key="13">
    <source>
        <dbReference type="SAM" id="Phobius"/>
    </source>
</evidence>
<comment type="similarity">
    <text evidence="2 11">Belongs to the G-protein coupled receptor 1 family.</text>
</comment>
<accession>A0AAN7P8B9</accession>
<protein>
    <recommendedName>
        <fullName evidence="14">G-protein coupled receptors family 1 profile domain-containing protein</fullName>
    </recommendedName>
</protein>
<evidence type="ECO:0000256" key="5">
    <source>
        <dbReference type="ARBA" id="ARBA00022989"/>
    </source>
</evidence>
<dbReference type="InterPro" id="IPR000276">
    <property type="entry name" value="GPCR_Rhodpsn"/>
</dbReference>
<comment type="subcellular location">
    <subcellularLocation>
        <location evidence="1">Cell membrane</location>
        <topology evidence="1">Multi-pass membrane protein</topology>
    </subcellularLocation>
</comment>
<reference evidence="16" key="1">
    <citation type="submission" date="2023-01" db="EMBL/GenBank/DDBJ databases">
        <title>Key to firefly adult light organ development and bioluminescence: homeobox transcription factors regulate luciferase expression and transportation to peroxisome.</title>
        <authorList>
            <person name="Fu X."/>
        </authorList>
    </citation>
    <scope>NUCLEOTIDE SEQUENCE [LARGE SCALE GENOMIC DNA]</scope>
</reference>
<evidence type="ECO:0000256" key="7">
    <source>
        <dbReference type="ARBA" id="ARBA00023136"/>
    </source>
</evidence>
<dbReference type="GO" id="GO:0005886">
    <property type="term" value="C:plasma membrane"/>
    <property type="evidence" value="ECO:0007669"/>
    <property type="project" value="UniProtKB-SubCell"/>
</dbReference>
<feature type="transmembrane region" description="Helical" evidence="13">
    <location>
        <begin position="1211"/>
        <end position="1235"/>
    </location>
</feature>
<dbReference type="InterPro" id="IPR017452">
    <property type="entry name" value="GPCR_Rhodpsn_7TM"/>
</dbReference>
<keyword evidence="4 11" id="KW-0812">Transmembrane</keyword>
<feature type="transmembrane region" description="Helical" evidence="13">
    <location>
        <begin position="706"/>
        <end position="731"/>
    </location>
</feature>
<evidence type="ECO:0000256" key="4">
    <source>
        <dbReference type="ARBA" id="ARBA00022692"/>
    </source>
</evidence>
<dbReference type="FunFam" id="1.20.1070.10:FF:000367">
    <property type="entry name" value="Serotonin receptor 5-HT2 subtype"/>
    <property type="match status" value="1"/>
</dbReference>
<dbReference type="PROSITE" id="PS00237">
    <property type="entry name" value="G_PROTEIN_RECEP_F1_1"/>
    <property type="match status" value="1"/>
</dbReference>
<evidence type="ECO:0000256" key="10">
    <source>
        <dbReference type="ARBA" id="ARBA00023224"/>
    </source>
</evidence>
<feature type="region of interest" description="Disordered" evidence="12">
    <location>
        <begin position="1000"/>
        <end position="1048"/>
    </location>
</feature>
<feature type="region of interest" description="Disordered" evidence="12">
    <location>
        <begin position="390"/>
        <end position="416"/>
    </location>
</feature>
<keyword evidence="5 13" id="KW-1133">Transmembrane helix</keyword>
<feature type="region of interest" description="Disordered" evidence="12">
    <location>
        <begin position="1108"/>
        <end position="1162"/>
    </location>
</feature>
<dbReference type="Proteomes" id="UP001353858">
    <property type="component" value="Unassembled WGS sequence"/>
</dbReference>
<feature type="transmembrane region" description="Helical" evidence="13">
    <location>
        <begin position="257"/>
        <end position="280"/>
    </location>
</feature>
<keyword evidence="9 11" id="KW-0675">Receptor</keyword>
<feature type="transmembrane region" description="Helical" evidence="13">
    <location>
        <begin position="142"/>
        <end position="166"/>
    </location>
</feature>
<evidence type="ECO:0000256" key="2">
    <source>
        <dbReference type="ARBA" id="ARBA00010663"/>
    </source>
</evidence>
<evidence type="ECO:0000313" key="16">
    <source>
        <dbReference type="Proteomes" id="UP001353858"/>
    </source>
</evidence>
<evidence type="ECO:0000256" key="1">
    <source>
        <dbReference type="ARBA" id="ARBA00004651"/>
    </source>
</evidence>
<feature type="transmembrane region" description="Helical" evidence="13">
    <location>
        <begin position="178"/>
        <end position="203"/>
    </location>
</feature>
<feature type="compositionally biased region" description="Polar residues" evidence="12">
    <location>
        <begin position="1138"/>
        <end position="1162"/>
    </location>
</feature>
<keyword evidence="8" id="KW-1015">Disulfide bond</keyword>
<evidence type="ECO:0000256" key="11">
    <source>
        <dbReference type="RuleBase" id="RU000688"/>
    </source>
</evidence>
<feature type="transmembrane region" description="Helical" evidence="13">
    <location>
        <begin position="503"/>
        <end position="525"/>
    </location>
</feature>
<feature type="region of interest" description="Disordered" evidence="12">
    <location>
        <begin position="965"/>
        <end position="987"/>
    </location>
</feature>
<feature type="transmembrane region" description="Helical" evidence="13">
    <location>
        <begin position="786"/>
        <end position="808"/>
    </location>
</feature>
<dbReference type="PANTHER" id="PTHR24248">
    <property type="entry name" value="ADRENERGIC RECEPTOR-RELATED G-PROTEIN COUPLED RECEPTOR"/>
    <property type="match status" value="1"/>
</dbReference>
<keyword evidence="6 11" id="KW-0297">G-protein coupled receptor</keyword>
<feature type="transmembrane region" description="Helical" evidence="13">
    <location>
        <begin position="215"/>
        <end position="236"/>
    </location>
</feature>
<evidence type="ECO:0000256" key="3">
    <source>
        <dbReference type="ARBA" id="ARBA00022475"/>
    </source>
</evidence>
<comment type="caution">
    <text evidence="15">The sequence shown here is derived from an EMBL/GenBank/DDBJ whole genome shotgun (WGS) entry which is preliminary data.</text>
</comment>
<dbReference type="PANTHER" id="PTHR24248:SF125">
    <property type="entry name" value="DOPAMINE D2-LIKE RECEPTOR"/>
    <property type="match status" value="1"/>
</dbReference>
<dbReference type="GO" id="GO:0004930">
    <property type="term" value="F:G protein-coupled receptor activity"/>
    <property type="evidence" value="ECO:0007669"/>
    <property type="project" value="UniProtKB-KW"/>
</dbReference>
<evidence type="ECO:0000256" key="6">
    <source>
        <dbReference type="ARBA" id="ARBA00023040"/>
    </source>
</evidence>
<dbReference type="PRINTS" id="PR00237">
    <property type="entry name" value="GPCRRHODOPSN"/>
</dbReference>
<feature type="transmembrane region" description="Helical" evidence="13">
    <location>
        <begin position="743"/>
        <end position="765"/>
    </location>
</feature>
<feature type="transmembrane region" description="Helical" evidence="13">
    <location>
        <begin position="469"/>
        <end position="491"/>
    </location>
</feature>
<dbReference type="FunFam" id="1.20.1070.10:FF:000523">
    <property type="entry name" value="5-hydroxytryptamine receptor 2B"/>
    <property type="match status" value="1"/>
</dbReference>
<name>A0AAN7P8B9_9COLE</name>
<feature type="transmembrane region" description="Helical" evidence="13">
    <location>
        <begin position="828"/>
        <end position="851"/>
    </location>
</feature>
<dbReference type="Pfam" id="PF00001">
    <property type="entry name" value="7tm_1"/>
    <property type="match status" value="2"/>
</dbReference>
<feature type="domain" description="G-protein coupled receptors family 1 profile" evidence="14">
    <location>
        <begin position="706"/>
        <end position="1266"/>
    </location>
</feature>
<feature type="compositionally biased region" description="Basic and acidic residues" evidence="12">
    <location>
        <begin position="1004"/>
        <end position="1015"/>
    </location>
</feature>
<evidence type="ECO:0000259" key="14">
    <source>
        <dbReference type="PROSITE" id="PS50262"/>
    </source>
</evidence>
<dbReference type="PROSITE" id="PS50262">
    <property type="entry name" value="G_PROTEIN_RECEP_F1_2"/>
    <property type="match status" value="2"/>
</dbReference>
<dbReference type="SMART" id="SM01381">
    <property type="entry name" value="7TM_GPCR_Srsx"/>
    <property type="match status" value="1"/>
</dbReference>
<gene>
    <name evidence="15" type="ORF">RN001_007155</name>
</gene>
<feature type="transmembrane region" description="Helical" evidence="13">
    <location>
        <begin position="1247"/>
        <end position="1269"/>
    </location>
</feature>
<sequence>MNLTSVINVTEYLNIKKCSEAFVDLTLCPVNATRLVLMCESVGEKLYEFYCQLNKSNDKRTFSCVECNADIGYSENINVDLFGVENVSEFVFTTSWISSYKCRYFSGNQDYWTCVSTNFTSNYVPANGNETSLFSDFSKYDWSFLFVVVFIIAGGLGNILVCLAVLLDRRLQNVTNYFLLSLAIADLLVSLFVMPLGAIPGFLGYWPFGVIWCNVYATCDVLACSSSIMHMCFISLGRYLGIRNPLKTRHNTTTRTVILRIALVWLLSMLISSSITVLGITNHDNIMPRADMCVINNRAFFVFGSLVSFYIPMVIMVVTYALTVQLLRKKARFAAEHPEPGQFRRVGGRYGVKNEMAISTIHGEHSMWRTTGGTDKSGCNLRINSTQPQLSYASCGDKNTRKQVETRHRDQETQTPDNIAKETRNFKLRSLKLQLNNVPSNLNFRLLTGRTKRKNLANSVATEQKASKVLGLVFFTFVFCWAPFFVLNIFFAACPSCKVPEHVVVVCLWLGYVSSTINPIIYTVFNQTFRAAFIRLLLCKCHRLSRPTRYRSVTESRGTASLCTPSALPLAISLQGTPLLTPASRESSYMETVKFSENIVHDILPLPPEFDELTNEKDIHDEDLNVPFASDFVELLEIDCTSDSDSEDDVSVTQKGSAISFQQPSTSPHEESEPISKRWAIYPHHWKHLGMSGNYLGKALTKRYQLFLMSLAITDLMVAILVMPLGILTLVRGHFPLPSIYCLAWICLDVLFCTASIMHLCTISVDRYLSLSYPMKFGRNKTKKRVTLKIIIVWLLSIAMSLPLSLMYSKDQDSLLVDGTCKIPDPLYKFIGSIVCFYVPLLVMLVTYALTVRLLAQQKDKTWDQAGGRVGWLGAPVAFRYTFLYRKCTWRRLLHATKSGPTTPQHGHSATSTDTELTTIDTHELWIQETEPTPCTMSALGQFGAEMLKLSRGLEAATTTNTNTLSINKQSTSKASSDSLSESHSSLFGTEQQQWIIKRRRASTFHEGDTRDESPFPRWRRRGSSFHERRTKDVEEISSSQTSESVSFPLPPPCTCPYFGEKTVRKSATEVKIITGNQFESNSDEEKSPIKISIPKTTTNNVLVTWEPEKRSSRRGSSFGHTRNTVTSQKTPLLLRRSATTRYPPTRSSALQDRTKNPSSPCLQRYTYNNNGGSIHSTPIRTHHSRNSSVISRNSSRHGRIIRLEQKATKVLGVVFFTFVILWSPFFVLNLLPIICEECESRIDDSVFQFVTWLGYASSMVNPIFYTIFNKVFRQAFKKVLLCRYRNRTWRPPR</sequence>
<evidence type="ECO:0000256" key="12">
    <source>
        <dbReference type="SAM" id="MobiDB-lite"/>
    </source>
</evidence>
<keyword evidence="10 11" id="KW-0807">Transducer</keyword>
<evidence type="ECO:0000256" key="9">
    <source>
        <dbReference type="ARBA" id="ARBA00023170"/>
    </source>
</evidence>
<keyword evidence="7 13" id="KW-0472">Membrane</keyword>
<keyword evidence="3" id="KW-1003">Cell membrane</keyword>
<feature type="transmembrane region" description="Helical" evidence="13">
    <location>
        <begin position="300"/>
        <end position="322"/>
    </location>
</feature>
<feature type="compositionally biased region" description="Basic and acidic residues" evidence="12">
    <location>
        <begin position="398"/>
        <end position="412"/>
    </location>
</feature>
<keyword evidence="16" id="KW-1185">Reference proteome</keyword>
<feature type="compositionally biased region" description="Polar residues" evidence="12">
    <location>
        <begin position="1115"/>
        <end position="1131"/>
    </location>
</feature>
<organism evidence="15 16">
    <name type="scientific">Aquatica leii</name>
    <dbReference type="NCBI Taxonomy" id="1421715"/>
    <lineage>
        <taxon>Eukaryota</taxon>
        <taxon>Metazoa</taxon>
        <taxon>Ecdysozoa</taxon>
        <taxon>Arthropoda</taxon>
        <taxon>Hexapoda</taxon>
        <taxon>Insecta</taxon>
        <taxon>Pterygota</taxon>
        <taxon>Neoptera</taxon>
        <taxon>Endopterygota</taxon>
        <taxon>Coleoptera</taxon>
        <taxon>Polyphaga</taxon>
        <taxon>Elateriformia</taxon>
        <taxon>Elateroidea</taxon>
        <taxon>Lampyridae</taxon>
        <taxon>Luciolinae</taxon>
        <taxon>Aquatica</taxon>
    </lineage>
</organism>
<dbReference type="EMBL" id="JARPUR010000003">
    <property type="protein sequence ID" value="KAK4879009.1"/>
    <property type="molecule type" value="Genomic_DNA"/>
</dbReference>
<proteinExistence type="inferred from homology"/>
<feature type="compositionally biased region" description="Low complexity" evidence="12">
    <location>
        <begin position="1037"/>
        <end position="1047"/>
    </location>
</feature>